<reference evidence="1" key="1">
    <citation type="journal article" date="2019" name="bioRxiv">
        <title>The Genome of the Zebra Mussel, Dreissena polymorpha: A Resource for Invasive Species Research.</title>
        <authorList>
            <person name="McCartney M.A."/>
            <person name="Auch B."/>
            <person name="Kono T."/>
            <person name="Mallez S."/>
            <person name="Zhang Y."/>
            <person name="Obille A."/>
            <person name="Becker A."/>
            <person name="Abrahante J.E."/>
            <person name="Garbe J."/>
            <person name="Badalamenti J.P."/>
            <person name="Herman A."/>
            <person name="Mangelson H."/>
            <person name="Liachko I."/>
            <person name="Sullivan S."/>
            <person name="Sone E.D."/>
            <person name="Koren S."/>
            <person name="Silverstein K.A.T."/>
            <person name="Beckman K.B."/>
            <person name="Gohl D.M."/>
        </authorList>
    </citation>
    <scope>NUCLEOTIDE SEQUENCE</scope>
    <source>
        <strain evidence="1">Duluth1</strain>
        <tissue evidence="1">Whole animal</tissue>
    </source>
</reference>
<comment type="caution">
    <text evidence="1">The sequence shown here is derived from an EMBL/GenBank/DDBJ whole genome shotgun (WGS) entry which is preliminary data.</text>
</comment>
<name>A0A9D4HH33_DREPO</name>
<evidence type="ECO:0000313" key="1">
    <source>
        <dbReference type="EMBL" id="KAH3717153.1"/>
    </source>
</evidence>
<reference evidence="1" key="2">
    <citation type="submission" date="2020-11" db="EMBL/GenBank/DDBJ databases">
        <authorList>
            <person name="McCartney M.A."/>
            <person name="Auch B."/>
            <person name="Kono T."/>
            <person name="Mallez S."/>
            <person name="Becker A."/>
            <person name="Gohl D.M."/>
            <person name="Silverstein K.A.T."/>
            <person name="Koren S."/>
            <person name="Bechman K.B."/>
            <person name="Herman A."/>
            <person name="Abrahante J.E."/>
            <person name="Garbe J."/>
        </authorList>
    </citation>
    <scope>NUCLEOTIDE SEQUENCE</scope>
    <source>
        <strain evidence="1">Duluth1</strain>
        <tissue evidence="1">Whole animal</tissue>
    </source>
</reference>
<dbReference type="AlphaFoldDB" id="A0A9D4HH33"/>
<gene>
    <name evidence="1" type="ORF">DPMN_059933</name>
</gene>
<sequence>MFQSLNGTLTAKLFYTQTYQRRGCVKTLSRNFSKNSDFRSSSDRATLAASQETWLETAQTSNEASSNNSPFLAAERLCQDVIKKVFSNNSDFRSSSDRASLAA</sequence>
<accession>A0A9D4HH33</accession>
<dbReference type="EMBL" id="JAIWYP010000013">
    <property type="protein sequence ID" value="KAH3717153.1"/>
    <property type="molecule type" value="Genomic_DNA"/>
</dbReference>
<proteinExistence type="predicted"/>
<dbReference type="Proteomes" id="UP000828390">
    <property type="component" value="Unassembled WGS sequence"/>
</dbReference>
<evidence type="ECO:0000313" key="2">
    <source>
        <dbReference type="Proteomes" id="UP000828390"/>
    </source>
</evidence>
<protein>
    <submittedName>
        <fullName evidence="1">Uncharacterized protein</fullName>
    </submittedName>
</protein>
<organism evidence="1 2">
    <name type="scientific">Dreissena polymorpha</name>
    <name type="common">Zebra mussel</name>
    <name type="synonym">Mytilus polymorpha</name>
    <dbReference type="NCBI Taxonomy" id="45954"/>
    <lineage>
        <taxon>Eukaryota</taxon>
        <taxon>Metazoa</taxon>
        <taxon>Spiralia</taxon>
        <taxon>Lophotrochozoa</taxon>
        <taxon>Mollusca</taxon>
        <taxon>Bivalvia</taxon>
        <taxon>Autobranchia</taxon>
        <taxon>Heteroconchia</taxon>
        <taxon>Euheterodonta</taxon>
        <taxon>Imparidentia</taxon>
        <taxon>Neoheterodontei</taxon>
        <taxon>Myida</taxon>
        <taxon>Dreissenoidea</taxon>
        <taxon>Dreissenidae</taxon>
        <taxon>Dreissena</taxon>
    </lineage>
</organism>
<keyword evidence="2" id="KW-1185">Reference proteome</keyword>